<keyword evidence="3" id="KW-1185">Reference proteome</keyword>
<feature type="compositionally biased region" description="Low complexity" evidence="1">
    <location>
        <begin position="1"/>
        <end position="15"/>
    </location>
</feature>
<organism evidence="2 3">
    <name type="scientific">Gemmata obscuriglobus</name>
    <dbReference type="NCBI Taxonomy" id="114"/>
    <lineage>
        <taxon>Bacteria</taxon>
        <taxon>Pseudomonadati</taxon>
        <taxon>Planctomycetota</taxon>
        <taxon>Planctomycetia</taxon>
        <taxon>Gemmatales</taxon>
        <taxon>Gemmataceae</taxon>
        <taxon>Gemmata</taxon>
    </lineage>
</organism>
<gene>
    <name evidence="2" type="ORF">C1280_27730</name>
</gene>
<dbReference type="OrthoDB" id="281728at2"/>
<protein>
    <submittedName>
        <fullName evidence="2">Uncharacterized protein</fullName>
    </submittedName>
</protein>
<dbReference type="AlphaFoldDB" id="A0A2Z3H313"/>
<accession>A0A2Z3H313</accession>
<feature type="region of interest" description="Disordered" evidence="1">
    <location>
        <begin position="197"/>
        <end position="219"/>
    </location>
</feature>
<evidence type="ECO:0000313" key="3">
    <source>
        <dbReference type="Proteomes" id="UP000245802"/>
    </source>
</evidence>
<reference evidence="2 3" key="1">
    <citation type="submission" date="2018-01" db="EMBL/GenBank/DDBJ databases">
        <title>G. obscuriglobus.</title>
        <authorList>
            <person name="Franke J."/>
            <person name="Blomberg W."/>
            <person name="Selmecki A."/>
        </authorList>
    </citation>
    <scope>NUCLEOTIDE SEQUENCE [LARGE SCALE GENOMIC DNA]</scope>
    <source>
        <strain evidence="2 3">DSM 5831</strain>
    </source>
</reference>
<dbReference type="EMBL" id="CP025958">
    <property type="protein sequence ID" value="AWM40403.1"/>
    <property type="molecule type" value="Genomic_DNA"/>
</dbReference>
<dbReference type="Proteomes" id="UP000245802">
    <property type="component" value="Chromosome"/>
</dbReference>
<feature type="region of interest" description="Disordered" evidence="1">
    <location>
        <begin position="1"/>
        <end position="34"/>
    </location>
</feature>
<evidence type="ECO:0000256" key="1">
    <source>
        <dbReference type="SAM" id="MobiDB-lite"/>
    </source>
</evidence>
<sequence length="219" mass="22436">MHGAGVAEAEPGAAPDTARGVVTHRSSGDGGAGELYVRQQETHGVAIRERGEFWYGDTAADIREVLTRTCGKADPLTVFADAVCDCSGRVFSLQIDEEYGEARGSARRAAPTTCPTTVTSTATMRVTLGPTPSAAGALVPSAGQRTTRSRSGLHCTKAARTCAGCISGAGAWPAGSPPATRIGTVWTSHTPNCSRTCATGSRMGSKRSAEPGAAPDTAR</sequence>
<name>A0A2Z3H313_9BACT</name>
<dbReference type="KEGG" id="gog:C1280_27730"/>
<proteinExistence type="predicted"/>
<evidence type="ECO:0000313" key="2">
    <source>
        <dbReference type="EMBL" id="AWM40403.1"/>
    </source>
</evidence>